<evidence type="ECO:0000259" key="3">
    <source>
        <dbReference type="Pfam" id="PF18456"/>
    </source>
</evidence>
<dbReference type="GO" id="GO:0005737">
    <property type="term" value="C:cytoplasm"/>
    <property type="evidence" value="ECO:0007669"/>
    <property type="project" value="TreeGrafter"/>
</dbReference>
<evidence type="ECO:0000256" key="1">
    <source>
        <dbReference type="SAM" id="MobiDB-lite"/>
    </source>
</evidence>
<evidence type="ECO:0000313" key="5">
    <source>
        <dbReference type="Proteomes" id="UP000661858"/>
    </source>
</evidence>
<comment type="caution">
    <text evidence="4">The sequence shown here is derived from an EMBL/GenBank/DDBJ whole genome shotgun (WGS) entry which is preliminary data.</text>
</comment>
<feature type="domain" description="Metallo-beta-lactamase" evidence="2">
    <location>
        <begin position="313"/>
        <end position="468"/>
    </location>
</feature>
<accession>A0A937JPC3</accession>
<dbReference type="InterPro" id="IPR041141">
    <property type="entry name" value="CmlA_N"/>
</dbReference>
<dbReference type="InterPro" id="IPR001279">
    <property type="entry name" value="Metallo-B-lactamas"/>
</dbReference>
<dbReference type="Gene3D" id="3.60.15.10">
    <property type="entry name" value="Ribonuclease Z/Hydroxyacylglutathione hydrolase-like"/>
    <property type="match status" value="1"/>
</dbReference>
<dbReference type="Pfam" id="PF12706">
    <property type="entry name" value="Lactamase_B_2"/>
    <property type="match status" value="1"/>
</dbReference>
<feature type="domain" description="Diiron non-heme beta-hydroxylase N-terminal" evidence="3">
    <location>
        <begin position="52"/>
        <end position="281"/>
    </location>
</feature>
<evidence type="ECO:0000259" key="2">
    <source>
        <dbReference type="Pfam" id="PF12706"/>
    </source>
</evidence>
<sequence>MAHWESPPRACAAPSLRDPIRISTTSPEPTSVDRRPPLARERRVPVIQKRHLRASVVAQPLLHRWYAWPYLIAPHTGALNLRERLLPIVRNYVMSPALHRNALADPSRYGGPFLDPGSASTAEVEAWLETVLRDARARLTLADDIDRLRALLAERATGGPLESLYPEVPESLRGCVELVYDTANRPSFRFFEPLLYRSPAFEEHSQVLSLTAVPPRDQAFVYGSPVLPSPGRLDIGVPFSAGVWDDLFAARLQPVDTRELAERLGLDAGATGDFDALFHDEAPRPHDLVPDGQVRMRYFGHATVLVETAAGCVLLDPLVGYSDDGHEHFGIADLPHHIDAVVISHFHSDHFSLETLLQLRTRIGTIVVPRASGGTLQDPSLKVMLEALGFRRVVEMGELDTHQVAEGLDVVGLPFIGEHADLDIRTKMVPLVRALGRSFMFATDITPVEPALYDRVRDVVGEVDALFVGLECVGASLGWLYGPLMEAKLTREQNQTRRLKGSDAAMADRLARQVGARHVYAYAMGLEPWLKHLTGSDFDAESEPVRQSHLLEELCRQRSVGSELLYRQAERVWPAAGTRS</sequence>
<feature type="region of interest" description="Disordered" evidence="1">
    <location>
        <begin position="16"/>
        <end position="40"/>
    </location>
</feature>
<name>A0A937JPC3_9ACTN</name>
<feature type="compositionally biased region" description="Basic and acidic residues" evidence="1">
    <location>
        <begin position="31"/>
        <end position="40"/>
    </location>
</feature>
<keyword evidence="5" id="KW-1185">Reference proteome</keyword>
<organism evidence="4 5">
    <name type="scientific">Streptomyces actinomycinicus</name>
    <dbReference type="NCBI Taxonomy" id="1695166"/>
    <lineage>
        <taxon>Bacteria</taxon>
        <taxon>Bacillati</taxon>
        <taxon>Actinomycetota</taxon>
        <taxon>Actinomycetes</taxon>
        <taxon>Kitasatosporales</taxon>
        <taxon>Streptomycetaceae</taxon>
        <taxon>Streptomyces</taxon>
    </lineage>
</organism>
<dbReference type="InterPro" id="IPR036866">
    <property type="entry name" value="RibonucZ/Hydroxyglut_hydro"/>
</dbReference>
<reference evidence="4" key="1">
    <citation type="submission" date="2021-01" db="EMBL/GenBank/DDBJ databases">
        <title>WGS of actinomycetes isolated from Thailand.</title>
        <authorList>
            <person name="Thawai C."/>
        </authorList>
    </citation>
    <scope>NUCLEOTIDE SEQUENCE</scope>
    <source>
        <strain evidence="4">RCU-197</strain>
    </source>
</reference>
<dbReference type="Proteomes" id="UP000661858">
    <property type="component" value="Unassembled WGS sequence"/>
</dbReference>
<dbReference type="PANTHER" id="PTHR15032:SF4">
    <property type="entry name" value="N-ACYL-PHOSPHATIDYLETHANOLAMINE-HYDROLYZING PHOSPHOLIPASE D"/>
    <property type="match status" value="1"/>
</dbReference>
<dbReference type="SUPFAM" id="SSF56281">
    <property type="entry name" value="Metallo-hydrolase/oxidoreductase"/>
    <property type="match status" value="1"/>
</dbReference>
<dbReference type="Pfam" id="PF18456">
    <property type="entry name" value="CmlA_N"/>
    <property type="match status" value="1"/>
</dbReference>
<dbReference type="PANTHER" id="PTHR15032">
    <property type="entry name" value="N-ACYL-PHOSPHATIDYLETHANOLAMINE-HYDROLYZING PHOSPHOLIPASE D"/>
    <property type="match status" value="1"/>
</dbReference>
<protein>
    <submittedName>
        <fullName evidence="4">MBL fold metallo-hydrolase</fullName>
    </submittedName>
</protein>
<dbReference type="AlphaFoldDB" id="A0A937JPC3"/>
<proteinExistence type="predicted"/>
<evidence type="ECO:0000313" key="4">
    <source>
        <dbReference type="EMBL" id="MBL1082318.1"/>
    </source>
</evidence>
<dbReference type="EMBL" id="JAERRK010000004">
    <property type="protein sequence ID" value="MBL1082318.1"/>
    <property type="molecule type" value="Genomic_DNA"/>
</dbReference>
<gene>
    <name evidence="4" type="ORF">JK359_10035</name>
</gene>